<keyword evidence="1" id="KW-0472">Membrane</keyword>
<evidence type="ECO:0000313" key="4">
    <source>
        <dbReference type="Proteomes" id="UP000759298"/>
    </source>
</evidence>
<organism evidence="3 4">
    <name type="scientific">Alteriqipengyuania abyssalis</name>
    <dbReference type="NCBI Taxonomy" id="2860200"/>
    <lineage>
        <taxon>Bacteria</taxon>
        <taxon>Pseudomonadati</taxon>
        <taxon>Pseudomonadota</taxon>
        <taxon>Alphaproteobacteria</taxon>
        <taxon>Sphingomonadales</taxon>
        <taxon>Erythrobacteraceae</taxon>
        <taxon>Alteriqipengyuania</taxon>
    </lineage>
</organism>
<keyword evidence="1" id="KW-1133">Transmembrane helix</keyword>
<proteinExistence type="predicted"/>
<evidence type="ECO:0000256" key="1">
    <source>
        <dbReference type="SAM" id="Phobius"/>
    </source>
</evidence>
<keyword evidence="2" id="KW-0732">Signal</keyword>
<dbReference type="EMBL" id="JAHWXP010000003">
    <property type="protein sequence ID" value="MBY8337436.1"/>
    <property type="molecule type" value="Genomic_DNA"/>
</dbReference>
<gene>
    <name evidence="3" type="ORF">KYN89_10265</name>
</gene>
<feature type="signal peptide" evidence="2">
    <location>
        <begin position="1"/>
        <end position="22"/>
    </location>
</feature>
<accession>A0ABS7PEN0</accession>
<comment type="caution">
    <text evidence="3">The sequence shown here is derived from an EMBL/GenBank/DDBJ whole genome shotgun (WGS) entry which is preliminary data.</text>
</comment>
<sequence length="74" mass="7265">MKIRTLAAAAAALTLTAAPAVAEVSAERVAAPIAEESELAGLGAGAYVLGAIGLGLIIYGIIEISDDDDDPVSA</sequence>
<dbReference type="Proteomes" id="UP000759298">
    <property type="component" value="Unassembled WGS sequence"/>
</dbReference>
<reference evidence="3 4" key="1">
    <citation type="submission" date="2021-07" db="EMBL/GenBank/DDBJ databases">
        <title>Alteriqipengyuania abyssalis NZ-12B nov, sp.nov isolated from deep sea sponge in pacific ocean.</title>
        <authorList>
            <person name="Tareen S."/>
            <person name="Wink J."/>
        </authorList>
    </citation>
    <scope>NUCLEOTIDE SEQUENCE [LARGE SCALE GENOMIC DNA]</scope>
    <source>
        <strain evidence="3 4">NZ-12B</strain>
    </source>
</reference>
<name>A0ABS7PEN0_9SPHN</name>
<evidence type="ECO:0000313" key="3">
    <source>
        <dbReference type="EMBL" id="MBY8337436.1"/>
    </source>
</evidence>
<keyword evidence="4" id="KW-1185">Reference proteome</keyword>
<feature type="transmembrane region" description="Helical" evidence="1">
    <location>
        <begin position="42"/>
        <end position="62"/>
    </location>
</feature>
<feature type="chain" id="PRO_5047449022" evidence="2">
    <location>
        <begin position="23"/>
        <end position="74"/>
    </location>
</feature>
<keyword evidence="1" id="KW-0812">Transmembrane</keyword>
<evidence type="ECO:0000256" key="2">
    <source>
        <dbReference type="SAM" id="SignalP"/>
    </source>
</evidence>
<protein>
    <submittedName>
        <fullName evidence="3">Uncharacterized protein</fullName>
    </submittedName>
</protein>